<evidence type="ECO:0000313" key="3">
    <source>
        <dbReference type="Proteomes" id="UP000544107"/>
    </source>
</evidence>
<dbReference type="Pfam" id="PF06170">
    <property type="entry name" value="DUF983"/>
    <property type="match status" value="1"/>
</dbReference>
<gene>
    <name evidence="2" type="ORF">GGQ71_001318</name>
</gene>
<keyword evidence="1" id="KW-0472">Membrane</keyword>
<dbReference type="RefSeq" id="WP_234801528.1">
    <property type="nucleotide sequence ID" value="NZ_MKIN01000018.1"/>
</dbReference>
<keyword evidence="1" id="KW-0812">Transmembrane</keyword>
<keyword evidence="1" id="KW-1133">Transmembrane helix</keyword>
<proteinExistence type="predicted"/>
<dbReference type="Proteomes" id="UP000544107">
    <property type="component" value="Unassembled WGS sequence"/>
</dbReference>
<organism evidence="2 3">
    <name type="scientific">Allorhizobium taibaishanense</name>
    <dbReference type="NCBI Taxonomy" id="887144"/>
    <lineage>
        <taxon>Bacteria</taxon>
        <taxon>Pseudomonadati</taxon>
        <taxon>Pseudomonadota</taxon>
        <taxon>Alphaproteobacteria</taxon>
        <taxon>Hyphomicrobiales</taxon>
        <taxon>Rhizobiaceae</taxon>
        <taxon>Rhizobium/Agrobacterium group</taxon>
        <taxon>Allorhizobium</taxon>
    </lineage>
</organism>
<dbReference type="AlphaFoldDB" id="A0A7W6MTE7"/>
<feature type="transmembrane region" description="Helical" evidence="1">
    <location>
        <begin position="90"/>
        <end position="109"/>
    </location>
</feature>
<comment type="caution">
    <text evidence="2">The sequence shown here is derived from an EMBL/GenBank/DDBJ whole genome shotgun (WGS) entry which is preliminary data.</text>
</comment>
<sequence length="133" mass="14377">MMGRIDAMASNADFPPVEPVRVALSASCPRCGNGKLFQGLTKLKPACSACGFDYSKMDPGDGASIFVILIADFLVIGLALYVQVVYSPGLWVHFLVFGPLAIGLSLWLLRTIKALLIALQYRHNAHQGQIDRG</sequence>
<reference evidence="2 3" key="1">
    <citation type="submission" date="2020-08" db="EMBL/GenBank/DDBJ databases">
        <title>Genomic Encyclopedia of Type Strains, Phase IV (KMG-IV): sequencing the most valuable type-strain genomes for metagenomic binning, comparative biology and taxonomic classification.</title>
        <authorList>
            <person name="Goeker M."/>
        </authorList>
    </citation>
    <scope>NUCLEOTIDE SEQUENCE [LARGE SCALE GENOMIC DNA]</scope>
    <source>
        <strain evidence="2 3">DSM 100021</strain>
    </source>
</reference>
<evidence type="ECO:0000256" key="1">
    <source>
        <dbReference type="SAM" id="Phobius"/>
    </source>
</evidence>
<accession>A0A7W6MTE7</accession>
<protein>
    <submittedName>
        <fullName evidence="2">Uncharacterized protein (DUF983 family)</fullName>
    </submittedName>
</protein>
<feature type="transmembrane region" description="Helical" evidence="1">
    <location>
        <begin position="65"/>
        <end position="84"/>
    </location>
</feature>
<dbReference type="InterPro" id="IPR009325">
    <property type="entry name" value="DUF983"/>
</dbReference>
<evidence type="ECO:0000313" key="2">
    <source>
        <dbReference type="EMBL" id="MBB4007055.1"/>
    </source>
</evidence>
<name>A0A7W6MTE7_9HYPH</name>
<dbReference type="EMBL" id="JACIED010000002">
    <property type="protein sequence ID" value="MBB4007055.1"/>
    <property type="molecule type" value="Genomic_DNA"/>
</dbReference>